<dbReference type="RefSeq" id="WP_344562859.1">
    <property type="nucleotide sequence ID" value="NZ_BAAARJ010000003.1"/>
</dbReference>
<protein>
    <recommendedName>
        <fullName evidence="1">DUF5753 domain-containing protein</fullName>
    </recommendedName>
</protein>
<name>A0ABP6C5K7_9ACTN</name>
<evidence type="ECO:0000259" key="1">
    <source>
        <dbReference type="Pfam" id="PF19054"/>
    </source>
</evidence>
<dbReference type="InterPro" id="IPR043917">
    <property type="entry name" value="DUF5753"/>
</dbReference>
<reference evidence="3" key="1">
    <citation type="journal article" date="2019" name="Int. J. Syst. Evol. Microbiol.">
        <title>The Global Catalogue of Microorganisms (GCM) 10K type strain sequencing project: providing services to taxonomists for standard genome sequencing and annotation.</title>
        <authorList>
            <consortium name="The Broad Institute Genomics Platform"/>
            <consortium name="The Broad Institute Genome Sequencing Center for Infectious Disease"/>
            <person name="Wu L."/>
            <person name="Ma J."/>
        </authorList>
    </citation>
    <scope>NUCLEOTIDE SEQUENCE [LARGE SCALE GENOMIC DNA]</scope>
    <source>
        <strain evidence="3">JCM 16373</strain>
    </source>
</reference>
<accession>A0ABP6C5K7</accession>
<dbReference type="EMBL" id="BAAARJ010000003">
    <property type="protein sequence ID" value="GAA2600201.1"/>
    <property type="molecule type" value="Genomic_DNA"/>
</dbReference>
<dbReference type="Pfam" id="PF19054">
    <property type="entry name" value="DUF5753"/>
    <property type="match status" value="1"/>
</dbReference>
<gene>
    <name evidence="2" type="ORF">GCM10009863_11940</name>
</gene>
<keyword evidence="3" id="KW-1185">Reference proteome</keyword>
<proteinExistence type="predicted"/>
<comment type="caution">
    <text evidence="2">The sequence shown here is derived from an EMBL/GenBank/DDBJ whole genome shotgun (WGS) entry which is preliminary data.</text>
</comment>
<evidence type="ECO:0000313" key="2">
    <source>
        <dbReference type="EMBL" id="GAA2600201.1"/>
    </source>
</evidence>
<organism evidence="2 3">
    <name type="scientific">Streptomyces axinellae</name>
    <dbReference type="NCBI Taxonomy" id="552788"/>
    <lineage>
        <taxon>Bacteria</taxon>
        <taxon>Bacillati</taxon>
        <taxon>Actinomycetota</taxon>
        <taxon>Actinomycetes</taxon>
        <taxon>Kitasatosporales</taxon>
        <taxon>Streptomycetaceae</taxon>
        <taxon>Streptomyces</taxon>
    </lineage>
</organism>
<feature type="domain" description="DUF5753" evidence="1">
    <location>
        <begin position="6"/>
        <end position="74"/>
    </location>
</feature>
<sequence>MISAQYERFLGFEAAASSAREYQLDIVPGLLQIEADAQAVNGVGFASLGPDQIEALTEVRGLRRRHCLHETESPLECHYSSHKPHSTSSWEASAPPHLCFTSGEWRAFKAGMSAWDFDDL</sequence>
<evidence type="ECO:0000313" key="3">
    <source>
        <dbReference type="Proteomes" id="UP001501447"/>
    </source>
</evidence>
<dbReference type="Proteomes" id="UP001501447">
    <property type="component" value="Unassembled WGS sequence"/>
</dbReference>